<keyword evidence="10 16" id="KW-0663">Pyridoxal phosphate</keyword>
<keyword evidence="8 17" id="KW-0028">Amino-acid biosynthesis</keyword>
<accession>A0AA41QP40</accession>
<comment type="caution">
    <text evidence="18">The sequence shown here is derived from an EMBL/GenBank/DDBJ whole genome shotgun (WGS) entry which is preliminary data.</text>
</comment>
<comment type="pathway">
    <text evidence="3 17">Amino-acid biosynthesis; L-isoleucine biosynthesis; L-isoleucine from 2-oxobutanoate: step 4/4.</text>
</comment>
<dbReference type="Gene3D" id="3.30.470.10">
    <property type="match status" value="1"/>
</dbReference>
<dbReference type="Pfam" id="PF01063">
    <property type="entry name" value="Aminotran_4"/>
    <property type="match status" value="1"/>
</dbReference>
<evidence type="ECO:0000256" key="2">
    <source>
        <dbReference type="ARBA" id="ARBA00003109"/>
    </source>
</evidence>
<dbReference type="GO" id="GO:0008652">
    <property type="term" value="P:amino acid biosynthetic process"/>
    <property type="evidence" value="ECO:0007669"/>
    <property type="project" value="UniProtKB-KW"/>
</dbReference>
<evidence type="ECO:0000256" key="4">
    <source>
        <dbReference type="ARBA" id="ARBA00004931"/>
    </source>
</evidence>
<dbReference type="NCBIfam" id="NF005726">
    <property type="entry name" value="PRK07544.1"/>
    <property type="match status" value="1"/>
</dbReference>
<evidence type="ECO:0000256" key="3">
    <source>
        <dbReference type="ARBA" id="ARBA00004824"/>
    </source>
</evidence>
<dbReference type="PROSITE" id="PS00770">
    <property type="entry name" value="AA_TRANSFER_CLASS_4"/>
    <property type="match status" value="1"/>
</dbReference>
<dbReference type="PANTHER" id="PTHR42743:SF11">
    <property type="entry name" value="AMINODEOXYCHORISMATE LYASE"/>
    <property type="match status" value="1"/>
</dbReference>
<dbReference type="EC" id="2.6.1.42" evidence="17"/>
<proteinExistence type="inferred from homology"/>
<evidence type="ECO:0000256" key="12">
    <source>
        <dbReference type="ARBA" id="ARBA00048212"/>
    </source>
</evidence>
<dbReference type="InterPro" id="IPR043131">
    <property type="entry name" value="BCAT-like_N"/>
</dbReference>
<dbReference type="InterPro" id="IPR001544">
    <property type="entry name" value="Aminotrans_IV"/>
</dbReference>
<evidence type="ECO:0000256" key="6">
    <source>
        <dbReference type="ARBA" id="ARBA00009320"/>
    </source>
</evidence>
<gene>
    <name evidence="17" type="primary">ilvE</name>
    <name evidence="18" type="ORF">ML536_14485</name>
</gene>
<dbReference type="NCBIfam" id="NF005146">
    <property type="entry name" value="PRK06606.1"/>
    <property type="match status" value="1"/>
</dbReference>
<keyword evidence="9 17" id="KW-0808">Transferase</keyword>
<evidence type="ECO:0000256" key="11">
    <source>
        <dbReference type="ARBA" id="ARBA00023304"/>
    </source>
</evidence>
<dbReference type="Proteomes" id="UP001156140">
    <property type="component" value="Unassembled WGS sequence"/>
</dbReference>
<dbReference type="FunFam" id="3.20.10.10:FF:000002">
    <property type="entry name" value="D-alanine aminotransferase"/>
    <property type="match status" value="1"/>
</dbReference>
<dbReference type="InterPro" id="IPR036038">
    <property type="entry name" value="Aminotransferase-like"/>
</dbReference>
<comment type="catalytic activity">
    <reaction evidence="13 17">
        <text>L-isoleucine + 2-oxoglutarate = (S)-3-methyl-2-oxopentanoate + L-glutamate</text>
        <dbReference type="Rhea" id="RHEA:24801"/>
        <dbReference type="ChEBI" id="CHEBI:16810"/>
        <dbReference type="ChEBI" id="CHEBI:29985"/>
        <dbReference type="ChEBI" id="CHEBI:35146"/>
        <dbReference type="ChEBI" id="CHEBI:58045"/>
        <dbReference type="EC" id="2.6.1.42"/>
    </reaction>
</comment>
<protein>
    <recommendedName>
        <fullName evidence="17">Branched-chain-amino-acid aminotransferase</fullName>
        <shortName evidence="17">BCAT</shortName>
        <ecNumber evidence="17">2.6.1.42</ecNumber>
    </recommendedName>
</protein>
<name>A0AA41QP40_9HYPH</name>
<dbReference type="NCBIfam" id="TIGR01122">
    <property type="entry name" value="ilvE_I"/>
    <property type="match status" value="1"/>
</dbReference>
<evidence type="ECO:0000313" key="19">
    <source>
        <dbReference type="Proteomes" id="UP001156140"/>
    </source>
</evidence>
<keyword evidence="11 17" id="KW-0100">Branched-chain amino acid biosynthesis</keyword>
<evidence type="ECO:0000256" key="5">
    <source>
        <dbReference type="ARBA" id="ARBA00005072"/>
    </source>
</evidence>
<dbReference type="GO" id="GO:0009082">
    <property type="term" value="P:branched-chain amino acid biosynthetic process"/>
    <property type="evidence" value="ECO:0007669"/>
    <property type="project" value="UniProtKB-KW"/>
</dbReference>
<keyword evidence="7 17" id="KW-0032">Aminotransferase</keyword>
<evidence type="ECO:0000256" key="15">
    <source>
        <dbReference type="RuleBase" id="RU004106"/>
    </source>
</evidence>
<comment type="cofactor">
    <cofactor evidence="1 16">
        <name>pyridoxal 5'-phosphate</name>
        <dbReference type="ChEBI" id="CHEBI:597326"/>
    </cofactor>
</comment>
<dbReference type="AlphaFoldDB" id="A0AA41QP40"/>
<dbReference type="InterPro" id="IPR050571">
    <property type="entry name" value="Class-IV_PLP-Dep_Aminotrnsfr"/>
</dbReference>
<dbReference type="EMBL" id="JALAZD010000001">
    <property type="protein sequence ID" value="MCI0128033.1"/>
    <property type="molecule type" value="Genomic_DNA"/>
</dbReference>
<organism evidence="18 19">
    <name type="scientific">Paradevosia shaoguanensis</name>
    <dbReference type="NCBI Taxonomy" id="1335043"/>
    <lineage>
        <taxon>Bacteria</taxon>
        <taxon>Pseudomonadati</taxon>
        <taxon>Pseudomonadota</taxon>
        <taxon>Alphaproteobacteria</taxon>
        <taxon>Hyphomicrobiales</taxon>
        <taxon>Devosiaceae</taxon>
        <taxon>Paradevosia</taxon>
    </lineage>
</organism>
<evidence type="ECO:0000256" key="17">
    <source>
        <dbReference type="RuleBase" id="RU364094"/>
    </source>
</evidence>
<evidence type="ECO:0000256" key="13">
    <source>
        <dbReference type="ARBA" id="ARBA00048798"/>
    </source>
</evidence>
<evidence type="ECO:0000256" key="9">
    <source>
        <dbReference type="ARBA" id="ARBA00022679"/>
    </source>
</evidence>
<evidence type="ECO:0000256" key="8">
    <source>
        <dbReference type="ARBA" id="ARBA00022605"/>
    </source>
</evidence>
<dbReference type="InterPro" id="IPR043132">
    <property type="entry name" value="BCAT-like_C"/>
</dbReference>
<dbReference type="InterPro" id="IPR018300">
    <property type="entry name" value="Aminotrans_IV_CS"/>
</dbReference>
<evidence type="ECO:0000313" key="18">
    <source>
        <dbReference type="EMBL" id="MCI0128033.1"/>
    </source>
</evidence>
<evidence type="ECO:0000256" key="16">
    <source>
        <dbReference type="RuleBase" id="RU004516"/>
    </source>
</evidence>
<dbReference type="GO" id="GO:0004084">
    <property type="term" value="F:branched-chain-amino-acid transaminase activity"/>
    <property type="evidence" value="ECO:0007669"/>
    <property type="project" value="UniProtKB-EC"/>
</dbReference>
<comment type="pathway">
    <text evidence="5 17">Amino-acid biosynthesis; L-leucine biosynthesis; L-leucine from 3-methyl-2-oxobutanoate: step 4/4.</text>
</comment>
<comment type="function">
    <text evidence="2 17">Acts on leucine, isoleucine and valine.</text>
</comment>
<comment type="catalytic activity">
    <reaction evidence="14 17">
        <text>L-leucine + 2-oxoglutarate = 4-methyl-2-oxopentanoate + L-glutamate</text>
        <dbReference type="Rhea" id="RHEA:18321"/>
        <dbReference type="ChEBI" id="CHEBI:16810"/>
        <dbReference type="ChEBI" id="CHEBI:17865"/>
        <dbReference type="ChEBI" id="CHEBI:29985"/>
        <dbReference type="ChEBI" id="CHEBI:57427"/>
        <dbReference type="EC" id="2.6.1.42"/>
    </reaction>
</comment>
<evidence type="ECO:0000256" key="7">
    <source>
        <dbReference type="ARBA" id="ARBA00022576"/>
    </source>
</evidence>
<comment type="catalytic activity">
    <reaction evidence="12 17">
        <text>L-valine + 2-oxoglutarate = 3-methyl-2-oxobutanoate + L-glutamate</text>
        <dbReference type="Rhea" id="RHEA:24813"/>
        <dbReference type="ChEBI" id="CHEBI:11851"/>
        <dbReference type="ChEBI" id="CHEBI:16810"/>
        <dbReference type="ChEBI" id="CHEBI:29985"/>
        <dbReference type="ChEBI" id="CHEBI:57762"/>
        <dbReference type="EC" id="2.6.1.42"/>
    </reaction>
</comment>
<dbReference type="PANTHER" id="PTHR42743">
    <property type="entry name" value="AMINO-ACID AMINOTRANSFERASE"/>
    <property type="match status" value="1"/>
</dbReference>
<sequence length="295" mass="32892">MALPMDQRDGWIWFDGELKPWKEAKIHVLTHGLHYASCVFEGQRAYGGEVFKLREHTDRLIASGKTLDFDIPYTADEIDAACRKVLEANNLVDAYMRPVAWRGSEELSVPGRPNKVHLAIAAWVWPSYFSMEEKLKGIRLQWSKWKRPSPETIPYKAKAAGLYMICTLSKDAAMADGYADALMLDYRGYVAEATGANVFFIKGKEITTPTPDCFLDGITRRTVIALAKANGFTVTERYMKPEELANFDECFLTGTAAEVTPVSQVGEFKFTPGEASRTLIAAYSAAVQPKRAAAE</sequence>
<evidence type="ECO:0000256" key="10">
    <source>
        <dbReference type="ARBA" id="ARBA00022898"/>
    </source>
</evidence>
<evidence type="ECO:0000256" key="14">
    <source>
        <dbReference type="ARBA" id="ARBA00049229"/>
    </source>
</evidence>
<evidence type="ECO:0000256" key="1">
    <source>
        <dbReference type="ARBA" id="ARBA00001933"/>
    </source>
</evidence>
<comment type="similarity">
    <text evidence="6 15">Belongs to the class-IV pyridoxal-phosphate-dependent aminotransferase family.</text>
</comment>
<reference evidence="18" key="1">
    <citation type="submission" date="2022-03" db="EMBL/GenBank/DDBJ databases">
        <title>The complete genome sequence of a Methyloterrigena soli.</title>
        <authorList>
            <person name="Zi Z."/>
        </authorList>
    </citation>
    <scope>NUCLEOTIDE SEQUENCE</scope>
    <source>
        <strain evidence="18">M48</strain>
    </source>
</reference>
<keyword evidence="19" id="KW-1185">Reference proteome</keyword>
<dbReference type="RefSeq" id="WP_035028351.1">
    <property type="nucleotide sequence ID" value="NZ_CP068983.1"/>
</dbReference>
<comment type="pathway">
    <text evidence="4 17">Amino-acid biosynthesis; L-valine biosynthesis; L-valine from pyruvate: step 4/4.</text>
</comment>
<dbReference type="Gene3D" id="3.20.10.10">
    <property type="entry name" value="D-amino Acid Aminotransferase, subunit A, domain 2"/>
    <property type="match status" value="1"/>
</dbReference>
<dbReference type="InterPro" id="IPR005785">
    <property type="entry name" value="B_amino_transI"/>
</dbReference>
<dbReference type="SUPFAM" id="SSF56752">
    <property type="entry name" value="D-aminoacid aminotransferase-like PLP-dependent enzymes"/>
    <property type="match status" value="1"/>
</dbReference>